<accession>A0A375FJ62</accession>
<organism evidence="1 2">
    <name type="scientific">Cupriavidus oxalaticus</name>
    <dbReference type="NCBI Taxonomy" id="96344"/>
    <lineage>
        <taxon>Bacteria</taxon>
        <taxon>Pseudomonadati</taxon>
        <taxon>Pseudomonadota</taxon>
        <taxon>Betaproteobacteria</taxon>
        <taxon>Burkholderiales</taxon>
        <taxon>Burkholderiaceae</taxon>
        <taxon>Cupriavidus</taxon>
    </lineage>
</organism>
<gene>
    <name evidence="1" type="ORF">CO2235_U1020014</name>
</gene>
<proteinExistence type="predicted"/>
<sequence length="101" mass="11168">MASVRHLSSLPACWRCVLASMPNAVRWNKSPHRLLRTITCNGKQAVSRRFCSSPQPAPGNGLKAYLPAPPPHFHNGQHDGRIKQYYDLPLHILTASQGATD</sequence>
<comment type="caution">
    <text evidence="1">The sequence shown here is derived from an EMBL/GenBank/DDBJ whole genome shotgun (WGS) entry which is preliminary data.</text>
</comment>
<dbReference type="Proteomes" id="UP000256862">
    <property type="component" value="Unassembled WGS sequence"/>
</dbReference>
<dbReference type="EMBL" id="OGUS01000005">
    <property type="protein sequence ID" value="SPC05475.1"/>
    <property type="molecule type" value="Genomic_DNA"/>
</dbReference>
<name>A0A375FJ62_9BURK</name>
<evidence type="ECO:0000313" key="2">
    <source>
        <dbReference type="Proteomes" id="UP000256862"/>
    </source>
</evidence>
<dbReference type="AlphaFoldDB" id="A0A375FJ62"/>
<evidence type="ECO:0000313" key="1">
    <source>
        <dbReference type="EMBL" id="SPC05475.1"/>
    </source>
</evidence>
<reference evidence="2" key="1">
    <citation type="submission" date="2018-01" db="EMBL/GenBank/DDBJ databases">
        <authorList>
            <person name="Gaut B.S."/>
            <person name="Morton B.R."/>
            <person name="Clegg M.T."/>
            <person name="Duvall M.R."/>
        </authorList>
    </citation>
    <scope>NUCLEOTIDE SEQUENCE [LARGE SCALE GENOMIC DNA]</scope>
</reference>
<protein>
    <submittedName>
        <fullName evidence="1">Uncharacterized protein</fullName>
    </submittedName>
</protein>